<gene>
    <name evidence="5" type="ORF">TSOC_012352</name>
</gene>
<accession>A0A2J7ZN98</accession>
<dbReference type="PANTHER" id="PTHR12203">
    <property type="entry name" value="KDEL LYS-ASP-GLU-LEU CONTAINING - RELATED"/>
    <property type="match status" value="1"/>
</dbReference>
<dbReference type="GO" id="GO:0016740">
    <property type="term" value="F:transferase activity"/>
    <property type="evidence" value="ECO:0007669"/>
    <property type="project" value="UniProtKB-KW"/>
</dbReference>
<dbReference type="Pfam" id="PF05686">
    <property type="entry name" value="Glyco_transf_90"/>
    <property type="match status" value="1"/>
</dbReference>
<dbReference type="AlphaFoldDB" id="A0A2J7ZN98"/>
<evidence type="ECO:0000259" key="4">
    <source>
        <dbReference type="Pfam" id="PF05686"/>
    </source>
</evidence>
<dbReference type="EMBL" id="PGGS01000805">
    <property type="protein sequence ID" value="PNH01736.1"/>
    <property type="molecule type" value="Genomic_DNA"/>
</dbReference>
<dbReference type="InterPro" id="IPR006598">
    <property type="entry name" value="CAP10"/>
</dbReference>
<dbReference type="InterPro" id="IPR051091">
    <property type="entry name" value="O-Glucosyltr/Glycosyltrsf_90"/>
</dbReference>
<feature type="chain" id="PRO_5014322227" description="Glycosyl transferase CAP10 domain-containing protein" evidence="3">
    <location>
        <begin position="28"/>
        <end position="227"/>
    </location>
</feature>
<dbReference type="Proteomes" id="UP000236333">
    <property type="component" value="Unassembled WGS sequence"/>
</dbReference>
<evidence type="ECO:0000256" key="1">
    <source>
        <dbReference type="ARBA" id="ARBA00010118"/>
    </source>
</evidence>
<evidence type="ECO:0000313" key="5">
    <source>
        <dbReference type="EMBL" id="PNH01736.1"/>
    </source>
</evidence>
<feature type="non-terminal residue" evidence="5">
    <location>
        <position position="1"/>
    </location>
</feature>
<evidence type="ECO:0000256" key="2">
    <source>
        <dbReference type="ARBA" id="ARBA00022679"/>
    </source>
</evidence>
<keyword evidence="3" id="KW-0732">Signal</keyword>
<keyword evidence="2" id="KW-0808">Transferase</keyword>
<evidence type="ECO:0000313" key="6">
    <source>
        <dbReference type="Proteomes" id="UP000236333"/>
    </source>
</evidence>
<feature type="signal peptide" evidence="3">
    <location>
        <begin position="1"/>
        <end position="27"/>
    </location>
</feature>
<sequence>ALSPAPFLLPPLLFLLLLSGRPLGAQALWQGLSLSNLWGGQQQQQQQQQQQLQHGSRVPLDPRVVAAPNYTALSCSRYDATYGQIDSDLEIHRLMGASLNATRFAAARIGSASMRGLTVGLLRHRVNVLEFWREVPEEVYEQMDWAEAHDEEARAIAAEGQRTAATYLTGNGRTCYWYRLLHGLRATLSYTPELAQWPAAQLLRAVVEEELPAAKGGRQLYDEPWLP</sequence>
<dbReference type="PANTHER" id="PTHR12203:SF35">
    <property type="entry name" value="PROTEIN O-GLUCOSYLTRANSFERASE 1"/>
    <property type="match status" value="1"/>
</dbReference>
<name>A0A2J7ZN98_9CHLO</name>
<comment type="caution">
    <text evidence="5">The sequence shown here is derived from an EMBL/GenBank/DDBJ whole genome shotgun (WGS) entry which is preliminary data.</text>
</comment>
<keyword evidence="6" id="KW-1185">Reference proteome</keyword>
<dbReference type="OrthoDB" id="541052at2759"/>
<evidence type="ECO:0000256" key="3">
    <source>
        <dbReference type="SAM" id="SignalP"/>
    </source>
</evidence>
<proteinExistence type="inferred from homology"/>
<comment type="similarity">
    <text evidence="1">Belongs to the glycosyltransferase 90 family.</text>
</comment>
<feature type="domain" description="Glycosyl transferase CAP10" evidence="4">
    <location>
        <begin position="137"/>
        <end position="194"/>
    </location>
</feature>
<protein>
    <recommendedName>
        <fullName evidence="4">Glycosyl transferase CAP10 domain-containing protein</fullName>
    </recommendedName>
</protein>
<reference evidence="5 6" key="1">
    <citation type="journal article" date="2017" name="Mol. Biol. Evol.">
        <title>The 4-celled Tetrabaena socialis nuclear genome reveals the essential components for genetic control of cell number at the origin of multicellularity in the volvocine lineage.</title>
        <authorList>
            <person name="Featherston J."/>
            <person name="Arakaki Y."/>
            <person name="Hanschen E.R."/>
            <person name="Ferris P.J."/>
            <person name="Michod R.E."/>
            <person name="Olson B.J.S.C."/>
            <person name="Nozaki H."/>
            <person name="Durand P.M."/>
        </authorList>
    </citation>
    <scope>NUCLEOTIDE SEQUENCE [LARGE SCALE GENOMIC DNA]</scope>
    <source>
        <strain evidence="5 6">NIES-571</strain>
    </source>
</reference>
<organism evidence="5 6">
    <name type="scientific">Tetrabaena socialis</name>
    <dbReference type="NCBI Taxonomy" id="47790"/>
    <lineage>
        <taxon>Eukaryota</taxon>
        <taxon>Viridiplantae</taxon>
        <taxon>Chlorophyta</taxon>
        <taxon>core chlorophytes</taxon>
        <taxon>Chlorophyceae</taxon>
        <taxon>CS clade</taxon>
        <taxon>Chlamydomonadales</taxon>
        <taxon>Tetrabaenaceae</taxon>
        <taxon>Tetrabaena</taxon>
    </lineage>
</organism>